<feature type="binding site" evidence="7">
    <location>
        <position position="11"/>
    </location>
    <ligand>
        <name>Mg(2+)</name>
        <dbReference type="ChEBI" id="CHEBI:18420"/>
    </ligand>
</feature>
<keyword evidence="4 7" id="KW-0460">Magnesium</keyword>
<feature type="active site" description="Proton donor" evidence="5">
    <location>
        <position position="11"/>
    </location>
</feature>
<dbReference type="Gene3D" id="3.40.50.1000">
    <property type="entry name" value="HAD superfamily/HAD-like"/>
    <property type="match status" value="1"/>
</dbReference>
<proteinExistence type="predicted"/>
<comment type="cofactor">
    <cofactor evidence="1 7">
        <name>Mg(2+)</name>
        <dbReference type="ChEBI" id="CHEBI:18420"/>
    </cofactor>
</comment>
<keyword evidence="2 7" id="KW-0479">Metal-binding</keyword>
<reference evidence="8 9" key="1">
    <citation type="journal article" date="2014" name="PLoS ONE">
        <title>Global Analysis of Gene Expression Profiles in Physic Nut (Jatropha curcas L.) Seedlings Exposed to Salt Stress.</title>
        <authorList>
            <person name="Zhang L."/>
            <person name="Zhang C."/>
            <person name="Wu P."/>
            <person name="Chen Y."/>
            <person name="Li M."/>
            <person name="Jiang H."/>
            <person name="Wu G."/>
        </authorList>
    </citation>
    <scope>NUCLEOTIDE SEQUENCE [LARGE SCALE GENOMIC DNA]</scope>
    <source>
        <strain evidence="9">cv. GZQX0401</strain>
        <tissue evidence="8">Young leaves</tissue>
    </source>
</reference>
<dbReference type="InterPro" id="IPR023214">
    <property type="entry name" value="HAD_sf"/>
</dbReference>
<evidence type="ECO:0000256" key="6">
    <source>
        <dbReference type="PIRSR" id="PIRSR031051-2"/>
    </source>
</evidence>
<name>A0A067KD09_JATCU</name>
<gene>
    <name evidence="8" type="ORF">JCGZ_07682</name>
</gene>
<organism evidence="8 9">
    <name type="scientific">Jatropha curcas</name>
    <name type="common">Barbados nut</name>
    <dbReference type="NCBI Taxonomy" id="180498"/>
    <lineage>
        <taxon>Eukaryota</taxon>
        <taxon>Viridiplantae</taxon>
        <taxon>Streptophyta</taxon>
        <taxon>Embryophyta</taxon>
        <taxon>Tracheophyta</taxon>
        <taxon>Spermatophyta</taxon>
        <taxon>Magnoliopsida</taxon>
        <taxon>eudicotyledons</taxon>
        <taxon>Gunneridae</taxon>
        <taxon>Pentapetalae</taxon>
        <taxon>rosids</taxon>
        <taxon>fabids</taxon>
        <taxon>Malpighiales</taxon>
        <taxon>Euphorbiaceae</taxon>
        <taxon>Crotonoideae</taxon>
        <taxon>Jatropheae</taxon>
        <taxon>Jatropha</taxon>
    </lineage>
</organism>
<evidence type="ECO:0000313" key="9">
    <source>
        <dbReference type="Proteomes" id="UP000027138"/>
    </source>
</evidence>
<feature type="binding site" evidence="7">
    <location>
        <position position="178"/>
    </location>
    <ligand>
        <name>Mg(2+)</name>
        <dbReference type="ChEBI" id="CHEBI:18420"/>
    </ligand>
</feature>
<evidence type="ECO:0000256" key="2">
    <source>
        <dbReference type="ARBA" id="ARBA00022723"/>
    </source>
</evidence>
<dbReference type="PIRSF" id="PIRSF031051">
    <property type="entry name" value="PyrdxlP_Pase_PHOSPHO2"/>
    <property type="match status" value="1"/>
</dbReference>
<sequence length="281" mass="31624">MAKALVVFDFDETLIDCDSDYWVVEQLGVNDTFLQLLPTLPLNSIMDQMMTELHSRKKTIQDIAECLIQVPFHSKILSAIKSAYASGGDLRIVSDANTFFIETILEKHGIIGCFSEIHTNPSYVDEEGRLKILQYHDSKSSSHGCSICPPNMCKGLVMERIRTSVRSEGKKRFIYVGDGTPDFCATLKLEEGDFVMPRKNFPLCDFIYGNGNKNLIKANIQEWSDGEELSTNLLNAINTIIIQEDYNVRPDDPLVPLDCKFQTSSISAFDVCTRNPLPIPR</sequence>
<dbReference type="InterPro" id="IPR016965">
    <property type="entry name" value="Pase_PHOSPHO-typ"/>
</dbReference>
<dbReference type="OrthoDB" id="10267182at2759"/>
<feature type="binding site" evidence="6">
    <location>
        <position position="95"/>
    </location>
    <ligand>
        <name>substrate</name>
    </ligand>
</feature>
<feature type="binding site" evidence="7">
    <location>
        <position position="9"/>
    </location>
    <ligand>
        <name>Mg(2+)</name>
        <dbReference type="ChEBI" id="CHEBI:18420"/>
    </ligand>
</feature>
<evidence type="ECO:0000256" key="3">
    <source>
        <dbReference type="ARBA" id="ARBA00022801"/>
    </source>
</evidence>
<dbReference type="Proteomes" id="UP000027138">
    <property type="component" value="Unassembled WGS sequence"/>
</dbReference>
<dbReference type="InterPro" id="IPR036412">
    <property type="entry name" value="HAD-like_sf"/>
</dbReference>
<dbReference type="InterPro" id="IPR006384">
    <property type="entry name" value="HAD_hydro_PyrdxlP_Pase-like"/>
</dbReference>
<dbReference type="GO" id="GO:0046872">
    <property type="term" value="F:metal ion binding"/>
    <property type="evidence" value="ECO:0007669"/>
    <property type="project" value="UniProtKB-KW"/>
</dbReference>
<dbReference type="PANTHER" id="PTHR20889">
    <property type="entry name" value="PHOSPHATASE, ORPHAN 1, 2"/>
    <property type="match status" value="1"/>
</dbReference>
<protein>
    <submittedName>
        <fullName evidence="8">Uncharacterized protein</fullName>
    </submittedName>
</protein>
<evidence type="ECO:0000313" key="8">
    <source>
        <dbReference type="EMBL" id="KDP34111.1"/>
    </source>
</evidence>
<dbReference type="AlphaFoldDB" id="A0A067KD09"/>
<dbReference type="Pfam" id="PF06888">
    <property type="entry name" value="Put_Phosphatase"/>
    <property type="match status" value="1"/>
</dbReference>
<dbReference type="EMBL" id="KK914539">
    <property type="protein sequence ID" value="KDP34111.1"/>
    <property type="molecule type" value="Genomic_DNA"/>
</dbReference>
<keyword evidence="3" id="KW-0378">Hydrolase</keyword>
<evidence type="ECO:0000256" key="1">
    <source>
        <dbReference type="ARBA" id="ARBA00001946"/>
    </source>
</evidence>
<keyword evidence="9" id="KW-1185">Reference proteome</keyword>
<accession>A0A067KD09</accession>
<evidence type="ECO:0000256" key="4">
    <source>
        <dbReference type="ARBA" id="ARBA00022842"/>
    </source>
</evidence>
<dbReference type="KEGG" id="jcu:105638161"/>
<dbReference type="STRING" id="180498.A0A067KD09"/>
<feature type="binding site" evidence="6">
    <location>
        <position position="20"/>
    </location>
    <ligand>
        <name>substrate</name>
    </ligand>
</feature>
<evidence type="ECO:0000256" key="7">
    <source>
        <dbReference type="PIRSR" id="PIRSR031051-3"/>
    </source>
</evidence>
<dbReference type="GO" id="GO:0016791">
    <property type="term" value="F:phosphatase activity"/>
    <property type="evidence" value="ECO:0007669"/>
    <property type="project" value="InterPro"/>
</dbReference>
<dbReference type="NCBIfam" id="TIGR01489">
    <property type="entry name" value="DKMTPPase-SF"/>
    <property type="match status" value="1"/>
</dbReference>
<dbReference type="PANTHER" id="PTHR20889:SF22">
    <property type="entry name" value="INORGANIC PYROPHOSPHATASE 2"/>
    <property type="match status" value="1"/>
</dbReference>
<dbReference type="NCBIfam" id="TIGR01488">
    <property type="entry name" value="HAD-SF-IB"/>
    <property type="match status" value="1"/>
</dbReference>
<evidence type="ECO:0000256" key="5">
    <source>
        <dbReference type="PIRSR" id="PIRSR031051-1"/>
    </source>
</evidence>
<dbReference type="SUPFAM" id="SSF56784">
    <property type="entry name" value="HAD-like"/>
    <property type="match status" value="1"/>
</dbReference>
<feature type="active site" description="Nucleophile" evidence="5">
    <location>
        <position position="9"/>
    </location>
</feature>